<name>A0ABN7MDE2_9BACT</name>
<reference evidence="1 2" key="1">
    <citation type="submission" date="2021-02" db="EMBL/GenBank/DDBJ databases">
        <authorList>
            <person name="Han P."/>
        </authorList>
    </citation>
    <scope>NUCLEOTIDE SEQUENCE [LARGE SCALE GENOMIC DNA]</scope>
    <source>
        <strain evidence="1">Candidatus Nitrospira sp. ZN2</strain>
    </source>
</reference>
<evidence type="ECO:0000313" key="1">
    <source>
        <dbReference type="EMBL" id="CAE6799919.1"/>
    </source>
</evidence>
<gene>
    <name evidence="1" type="ORF">NSPZN2_80010</name>
</gene>
<accession>A0ABN7MDE2</accession>
<keyword evidence="2" id="KW-1185">Reference proteome</keyword>
<dbReference type="EMBL" id="CAJNBJ010000021">
    <property type="protein sequence ID" value="CAE6799919.1"/>
    <property type="molecule type" value="Genomic_DNA"/>
</dbReference>
<dbReference type="Proteomes" id="UP000675880">
    <property type="component" value="Unassembled WGS sequence"/>
</dbReference>
<organism evidence="1 2">
    <name type="scientific">Nitrospira defluvii</name>
    <dbReference type="NCBI Taxonomy" id="330214"/>
    <lineage>
        <taxon>Bacteria</taxon>
        <taxon>Pseudomonadati</taxon>
        <taxon>Nitrospirota</taxon>
        <taxon>Nitrospiria</taxon>
        <taxon>Nitrospirales</taxon>
        <taxon>Nitrospiraceae</taxon>
        <taxon>Nitrospira</taxon>
    </lineage>
</organism>
<dbReference type="RefSeq" id="WP_213044191.1">
    <property type="nucleotide sequence ID" value="NZ_CAJNBJ010000021.1"/>
</dbReference>
<sequence length="160" mass="18441">MTNLTSTLKLQHLFISNLLEAAQWIGVEKLQAQRKLRAAKTHLVAHFKLEDTHLYPVLFEAAEYNADLKRTLDFLAKDMAGVSKEVMRFLEQCHHGDTHQQPTQDIGNILFLLQTRIRREEDTLYDEFDRLKAAARTMVAVQIPDSRLSLWASSPSIQHM</sequence>
<comment type="caution">
    <text evidence="1">The sequence shown here is derived from an EMBL/GenBank/DDBJ whole genome shotgun (WGS) entry which is preliminary data.</text>
</comment>
<proteinExistence type="predicted"/>
<protein>
    <recommendedName>
        <fullName evidence="3">Hemerythrin-like domain-containing protein</fullName>
    </recommendedName>
</protein>
<evidence type="ECO:0000313" key="2">
    <source>
        <dbReference type="Proteomes" id="UP000675880"/>
    </source>
</evidence>
<evidence type="ECO:0008006" key="3">
    <source>
        <dbReference type="Google" id="ProtNLM"/>
    </source>
</evidence>